<keyword evidence="3" id="KW-0547">Nucleotide-binding</keyword>
<dbReference type="GO" id="GO:0005524">
    <property type="term" value="F:ATP binding"/>
    <property type="evidence" value="ECO:0007669"/>
    <property type="project" value="UniProtKB-KW"/>
</dbReference>
<evidence type="ECO:0000256" key="3">
    <source>
        <dbReference type="ARBA" id="ARBA00022741"/>
    </source>
</evidence>
<dbReference type="GO" id="GO:0006099">
    <property type="term" value="P:tricarboxylic acid cycle"/>
    <property type="evidence" value="ECO:0007669"/>
    <property type="project" value="UniProtKB-KW"/>
</dbReference>
<protein>
    <submittedName>
        <fullName evidence="7">Acyl-CoA synthetase (NDP forming)</fullName>
    </submittedName>
</protein>
<evidence type="ECO:0000256" key="5">
    <source>
        <dbReference type="ARBA" id="ARBA00060888"/>
    </source>
</evidence>
<evidence type="ECO:0000313" key="8">
    <source>
        <dbReference type="Proteomes" id="UP000323956"/>
    </source>
</evidence>
<reference evidence="7 8" key="1">
    <citation type="submission" date="2017-01" db="EMBL/GenBank/DDBJ databases">
        <authorList>
            <person name="Varghese N."/>
            <person name="Submissions S."/>
        </authorList>
    </citation>
    <scope>NUCLEOTIDE SEQUENCE [LARGE SCALE GENOMIC DNA]</scope>
    <source>
        <strain evidence="7 8">ATCC 700171</strain>
    </source>
</reference>
<evidence type="ECO:0000256" key="2">
    <source>
        <dbReference type="ARBA" id="ARBA00022598"/>
    </source>
</evidence>
<comment type="similarity">
    <text evidence="5">In the N-terminal section; belongs to the acetate CoA ligase alpha subunit family.</text>
</comment>
<dbReference type="InterPro" id="IPR036291">
    <property type="entry name" value="NAD(P)-bd_dom_sf"/>
</dbReference>
<dbReference type="RefSeq" id="WP_149766329.1">
    <property type="nucleotide sequence ID" value="NZ_FTMK01000020.1"/>
</dbReference>
<evidence type="ECO:0000256" key="4">
    <source>
        <dbReference type="ARBA" id="ARBA00022840"/>
    </source>
</evidence>
<dbReference type="Pfam" id="PF13607">
    <property type="entry name" value="Succ_CoA_lig"/>
    <property type="match status" value="1"/>
</dbReference>
<dbReference type="OrthoDB" id="9807426at2"/>
<dbReference type="PANTHER" id="PTHR43334">
    <property type="entry name" value="ACETATE--COA LIGASE [ADP-FORMING]"/>
    <property type="match status" value="1"/>
</dbReference>
<evidence type="ECO:0000259" key="6">
    <source>
        <dbReference type="SMART" id="SM00881"/>
    </source>
</evidence>
<dbReference type="SUPFAM" id="SSF56059">
    <property type="entry name" value="Glutathione synthetase ATP-binding domain-like"/>
    <property type="match status" value="1"/>
</dbReference>
<keyword evidence="4" id="KW-0067">ATP-binding</keyword>
<dbReference type="Gene3D" id="3.30.470.20">
    <property type="entry name" value="ATP-grasp fold, B domain"/>
    <property type="match status" value="1"/>
</dbReference>
<dbReference type="InterPro" id="IPR032875">
    <property type="entry name" value="Succ_CoA_lig_flav_dom"/>
</dbReference>
<dbReference type="SUPFAM" id="SSF52210">
    <property type="entry name" value="Succinyl-CoA synthetase domains"/>
    <property type="match status" value="2"/>
</dbReference>
<organism evidence="7 8">
    <name type="scientific">Paracoccus thiocyanatus</name>
    <dbReference type="NCBI Taxonomy" id="34006"/>
    <lineage>
        <taxon>Bacteria</taxon>
        <taxon>Pseudomonadati</taxon>
        <taxon>Pseudomonadota</taxon>
        <taxon>Alphaproteobacteria</taxon>
        <taxon>Rhodobacterales</taxon>
        <taxon>Paracoccaceae</taxon>
        <taxon>Paracoccus</taxon>
    </lineage>
</organism>
<dbReference type="InterPro" id="IPR013815">
    <property type="entry name" value="ATP_grasp_subdomain_1"/>
</dbReference>
<evidence type="ECO:0000313" key="7">
    <source>
        <dbReference type="EMBL" id="SIQ99782.1"/>
    </source>
</evidence>
<dbReference type="Gene3D" id="3.40.50.261">
    <property type="entry name" value="Succinyl-CoA synthetase domains"/>
    <property type="match status" value="2"/>
</dbReference>
<dbReference type="Gene3D" id="3.30.1490.20">
    <property type="entry name" value="ATP-grasp fold, A domain"/>
    <property type="match status" value="1"/>
</dbReference>
<evidence type="ECO:0000256" key="1">
    <source>
        <dbReference type="ARBA" id="ARBA00022532"/>
    </source>
</evidence>
<dbReference type="SMART" id="SM00881">
    <property type="entry name" value="CoA_binding"/>
    <property type="match status" value="1"/>
</dbReference>
<dbReference type="PANTHER" id="PTHR43334:SF1">
    <property type="entry name" value="3-HYDROXYPROPIONATE--COA LIGASE [ADP-FORMING]"/>
    <property type="match status" value="1"/>
</dbReference>
<sequence length="705" mass="74259">MRTEIESKEMLARYGIETTLPELAISPDDAHAIVSRIGAPCALKVVSPDIVHKVDAGGVRLSVTAEGAADAWRSIMDACRASHPSARIEGVLVEEMVPAGIEVFIGGRIDPDYGPVVLFGAGGSGVEQRSKPVAALAPLAEAQARTMIDAAFPAPFAGDDAAGRAALTRCLLAVAGPEGMLLNEEIAELDINPIILSGARAVAVDAVAGGVRPAATPRGQAETAAALDARRAKLAGMGALFNPKAIAFIGASTSADKLGHHMIRNLVDFGFTGPIYPIHPSADEICGLKAYPTITDAPDGIDRALVAVASHRVPEVLAECRAKGVKLVQVLTAGFAEFSSDSADLERRMLEQVADGAMRMVGPNCIGTFSARSRMAIGAARYNPAEGGGITFFSQSGTFAGDVVRRAQVWGLPLGRALSCGNCSDLDMVDLLLQAEQDPETEIIAFYMESLRDPGLFFRAAAAMEKPVVILRGAQTEQGQVAASSHTAAMATDSLLWDAALAQSGVIQVSNVDDLMDTLLALSAHGKGQGERLAIFGSGGGVSVTASDAAARAGLTVPALDPATEEGLRRFGIPGTSVANPIDIPVWGLRDGDRYIFEEIINLLKDSPVIDRVVVFVEMGWVLDFMESDEAGLVALERICDSITRARPNGAAMSLALRSSGDQYQDDFVRDQRRKFLKQGVSVYQSTSRAVRAQARLIHGKRVLN</sequence>
<dbReference type="GO" id="GO:0016874">
    <property type="term" value="F:ligase activity"/>
    <property type="evidence" value="ECO:0007669"/>
    <property type="project" value="UniProtKB-KW"/>
</dbReference>
<dbReference type="FunFam" id="3.30.1490.20:FF:000020">
    <property type="entry name" value="Protein lysine acetyltransferase"/>
    <property type="match status" value="1"/>
</dbReference>
<dbReference type="InterPro" id="IPR051538">
    <property type="entry name" value="Acyl-CoA_Synth/Transferase"/>
</dbReference>
<keyword evidence="2" id="KW-0436">Ligase</keyword>
<keyword evidence="1" id="KW-0816">Tricarboxylic acid cycle</keyword>
<dbReference type="Proteomes" id="UP000323956">
    <property type="component" value="Unassembled WGS sequence"/>
</dbReference>
<accession>A0A1N6XBP9</accession>
<dbReference type="InterPro" id="IPR016102">
    <property type="entry name" value="Succinyl-CoA_synth-like"/>
</dbReference>
<dbReference type="Pfam" id="PF13549">
    <property type="entry name" value="ATP-grasp_5"/>
    <property type="match status" value="1"/>
</dbReference>
<dbReference type="AlphaFoldDB" id="A0A1N6XBP9"/>
<gene>
    <name evidence="7" type="ORF">SAMN05421641_12044</name>
</gene>
<dbReference type="Gene3D" id="3.40.50.720">
    <property type="entry name" value="NAD(P)-binding Rossmann-like Domain"/>
    <property type="match status" value="1"/>
</dbReference>
<feature type="domain" description="CoA-binding" evidence="6">
    <location>
        <begin position="240"/>
        <end position="335"/>
    </location>
</feature>
<proteinExistence type="inferred from homology"/>
<dbReference type="Pfam" id="PF13380">
    <property type="entry name" value="CoA_binding_2"/>
    <property type="match status" value="1"/>
</dbReference>
<name>A0A1N6XBP9_9RHOB</name>
<dbReference type="SUPFAM" id="SSF51735">
    <property type="entry name" value="NAD(P)-binding Rossmann-fold domains"/>
    <property type="match status" value="1"/>
</dbReference>
<dbReference type="EMBL" id="FTMK01000020">
    <property type="protein sequence ID" value="SIQ99782.1"/>
    <property type="molecule type" value="Genomic_DNA"/>
</dbReference>
<dbReference type="InterPro" id="IPR003781">
    <property type="entry name" value="CoA-bd"/>
</dbReference>